<name>A0AAV8W191_9CUCU</name>
<feature type="transmembrane region" description="Helical" evidence="10">
    <location>
        <begin position="127"/>
        <end position="145"/>
    </location>
</feature>
<keyword evidence="7 10" id="KW-0472">Membrane</keyword>
<dbReference type="InterPro" id="IPR004117">
    <property type="entry name" value="7tm6_olfct_rcpt"/>
</dbReference>
<dbReference type="GO" id="GO:0005886">
    <property type="term" value="C:plasma membrane"/>
    <property type="evidence" value="ECO:0007669"/>
    <property type="project" value="UniProtKB-SubCell"/>
</dbReference>
<organism evidence="11 12">
    <name type="scientific">Exocentrus adspersus</name>
    <dbReference type="NCBI Taxonomy" id="1586481"/>
    <lineage>
        <taxon>Eukaryota</taxon>
        <taxon>Metazoa</taxon>
        <taxon>Ecdysozoa</taxon>
        <taxon>Arthropoda</taxon>
        <taxon>Hexapoda</taxon>
        <taxon>Insecta</taxon>
        <taxon>Pterygota</taxon>
        <taxon>Neoptera</taxon>
        <taxon>Endopterygota</taxon>
        <taxon>Coleoptera</taxon>
        <taxon>Polyphaga</taxon>
        <taxon>Cucujiformia</taxon>
        <taxon>Chrysomeloidea</taxon>
        <taxon>Cerambycidae</taxon>
        <taxon>Lamiinae</taxon>
        <taxon>Acanthocinini</taxon>
        <taxon>Exocentrus</taxon>
    </lineage>
</organism>
<evidence type="ECO:0000256" key="8">
    <source>
        <dbReference type="ARBA" id="ARBA00023170"/>
    </source>
</evidence>
<evidence type="ECO:0000256" key="1">
    <source>
        <dbReference type="ARBA" id="ARBA00004651"/>
    </source>
</evidence>
<comment type="subcellular location">
    <subcellularLocation>
        <location evidence="1 10">Cell membrane</location>
        <topology evidence="1 10">Multi-pass membrane protein</topology>
    </subcellularLocation>
</comment>
<feature type="transmembrane region" description="Helical" evidence="10">
    <location>
        <begin position="271"/>
        <end position="289"/>
    </location>
</feature>
<evidence type="ECO:0000256" key="4">
    <source>
        <dbReference type="ARBA" id="ARBA00022692"/>
    </source>
</evidence>
<evidence type="ECO:0000256" key="3">
    <source>
        <dbReference type="ARBA" id="ARBA00022606"/>
    </source>
</evidence>
<dbReference type="GO" id="GO:0004984">
    <property type="term" value="F:olfactory receptor activity"/>
    <property type="evidence" value="ECO:0007669"/>
    <property type="project" value="InterPro"/>
</dbReference>
<feature type="transmembrane region" description="Helical" evidence="10">
    <location>
        <begin position="183"/>
        <end position="201"/>
    </location>
</feature>
<comment type="caution">
    <text evidence="10">Lacks conserved residue(s) required for the propagation of feature annotation.</text>
</comment>
<evidence type="ECO:0000256" key="10">
    <source>
        <dbReference type="RuleBase" id="RU351113"/>
    </source>
</evidence>
<reference evidence="11 12" key="1">
    <citation type="journal article" date="2023" name="Insect Mol. Biol.">
        <title>Genome sequencing provides insights into the evolution of gene families encoding plant cell wall-degrading enzymes in longhorned beetles.</title>
        <authorList>
            <person name="Shin N.R."/>
            <person name="Okamura Y."/>
            <person name="Kirsch R."/>
            <person name="Pauchet Y."/>
        </authorList>
    </citation>
    <scope>NUCLEOTIDE SEQUENCE [LARGE SCALE GENOMIC DNA]</scope>
    <source>
        <strain evidence="11">EAD_L_NR</strain>
    </source>
</reference>
<dbReference type="EMBL" id="JANEYG010000015">
    <property type="protein sequence ID" value="KAJ8920175.1"/>
    <property type="molecule type" value="Genomic_DNA"/>
</dbReference>
<evidence type="ECO:0000256" key="7">
    <source>
        <dbReference type="ARBA" id="ARBA00023136"/>
    </source>
</evidence>
<keyword evidence="4 10" id="KW-0812">Transmembrane</keyword>
<feature type="transmembrane region" description="Helical" evidence="10">
    <location>
        <begin position="34"/>
        <end position="58"/>
    </location>
</feature>
<keyword evidence="8 10" id="KW-0675">Receptor</keyword>
<accession>A0AAV8W191</accession>
<proteinExistence type="inferred from homology"/>
<keyword evidence="5 10" id="KW-0552">Olfaction</keyword>
<dbReference type="PANTHER" id="PTHR21137">
    <property type="entry name" value="ODORANT RECEPTOR"/>
    <property type="match status" value="1"/>
</dbReference>
<dbReference type="PANTHER" id="PTHR21137:SF35">
    <property type="entry name" value="ODORANT RECEPTOR 19A-RELATED"/>
    <property type="match status" value="1"/>
</dbReference>
<dbReference type="Pfam" id="PF02949">
    <property type="entry name" value="7tm_6"/>
    <property type="match status" value="1"/>
</dbReference>
<dbReference type="GO" id="GO:0007165">
    <property type="term" value="P:signal transduction"/>
    <property type="evidence" value="ECO:0007669"/>
    <property type="project" value="UniProtKB-KW"/>
</dbReference>
<feature type="transmembrane region" description="Helical" evidence="10">
    <location>
        <begin position="245"/>
        <end position="265"/>
    </location>
</feature>
<evidence type="ECO:0000313" key="12">
    <source>
        <dbReference type="Proteomes" id="UP001159042"/>
    </source>
</evidence>
<evidence type="ECO:0000313" key="11">
    <source>
        <dbReference type="EMBL" id="KAJ8920175.1"/>
    </source>
</evidence>
<dbReference type="GO" id="GO:0005549">
    <property type="term" value="F:odorant binding"/>
    <property type="evidence" value="ECO:0007669"/>
    <property type="project" value="InterPro"/>
</dbReference>
<sequence>MESRDKILVLENSLKYLSRNLVFPKKEQDVGKEFYLKFAALSFSTIMFLVGSILHLAVNIKRKTYINLDLDLALAISLTGSYYFNFSYLKQIKNTIEIYKKLSDFQSFGAPDDFHVTNGKLNRIAKYHYVYIISAVCGLCIAPWLEYEKCTEENLELHIEEVCGLIGGMWLPVDLDQVPYKQLLYFFQVYSSGGTVEHLILRFKHVKRIFLDALRRNSRGQFKEAVQYHVTVTEMADMVNSSFNMCMFVHVLLTGAILGCVGYRLIKSYSLGAICLFIGWFVSMVMVCFSGQRLREESVSIGDAIYKSDWLTLNKDLERDLVLVLMRCQKPVFLRSGPFGYMSYATILTVGNAGICVSENVLKTSYSYLTLLSRTS</sequence>
<evidence type="ECO:0000256" key="9">
    <source>
        <dbReference type="ARBA" id="ARBA00023224"/>
    </source>
</evidence>
<comment type="caution">
    <text evidence="11">The sequence shown here is derived from an EMBL/GenBank/DDBJ whole genome shotgun (WGS) entry which is preliminary data.</text>
</comment>
<gene>
    <name evidence="11" type="ORF">NQ315_011836</name>
</gene>
<keyword evidence="12" id="KW-1185">Reference proteome</keyword>
<feature type="transmembrane region" description="Helical" evidence="10">
    <location>
        <begin position="64"/>
        <end position="84"/>
    </location>
</feature>
<dbReference type="Proteomes" id="UP001159042">
    <property type="component" value="Unassembled WGS sequence"/>
</dbReference>
<keyword evidence="2" id="KW-1003">Cell membrane</keyword>
<dbReference type="AlphaFoldDB" id="A0AAV8W191"/>
<keyword evidence="3 10" id="KW-0716">Sensory transduction</keyword>
<protein>
    <recommendedName>
        <fullName evidence="10">Odorant receptor</fullName>
    </recommendedName>
</protein>
<evidence type="ECO:0000256" key="2">
    <source>
        <dbReference type="ARBA" id="ARBA00022475"/>
    </source>
</evidence>
<keyword evidence="6 10" id="KW-1133">Transmembrane helix</keyword>
<evidence type="ECO:0000256" key="6">
    <source>
        <dbReference type="ARBA" id="ARBA00022989"/>
    </source>
</evidence>
<comment type="similarity">
    <text evidence="10">Belongs to the insect chemoreceptor superfamily. Heteromeric odorant receptor channel (TC 1.A.69) family.</text>
</comment>
<keyword evidence="9 10" id="KW-0807">Transducer</keyword>
<evidence type="ECO:0000256" key="5">
    <source>
        <dbReference type="ARBA" id="ARBA00022725"/>
    </source>
</evidence>